<evidence type="ECO:0000256" key="5">
    <source>
        <dbReference type="SAM" id="Phobius"/>
    </source>
</evidence>
<dbReference type="Pfam" id="PF01124">
    <property type="entry name" value="MAPEG"/>
    <property type="match status" value="1"/>
</dbReference>
<organism evidence="6 7">
    <name type="scientific">PS1 clade bacterium</name>
    <dbReference type="NCBI Taxonomy" id="2175152"/>
    <lineage>
        <taxon>Bacteria</taxon>
        <taxon>Pseudomonadati</taxon>
        <taxon>Pseudomonadota</taxon>
        <taxon>Alphaproteobacteria</taxon>
        <taxon>PS1 clade</taxon>
    </lineage>
</organism>
<sequence length="141" mass="15642">MEISTALLQPVIVLGLWSVVMMVVTIFARVRYMSNLDIAPDAAKHTADVASKLPSNIRQIGDNYNHLHEQPTAFYAVAIAIALSGHGDGIQVQLAWAYVVLRIIHSLIQSIYNNVMHRFITFFVSGILIGAMAIIEILNWI</sequence>
<dbReference type="SUPFAM" id="SSF161084">
    <property type="entry name" value="MAPEG domain-like"/>
    <property type="match status" value="1"/>
</dbReference>
<gene>
    <name evidence="6" type="ORF">DBW69_01005</name>
</gene>
<feature type="transmembrane region" description="Helical" evidence="5">
    <location>
        <begin position="6"/>
        <end position="28"/>
    </location>
</feature>
<protein>
    <submittedName>
        <fullName evidence="6">MAPEG family protein</fullName>
    </submittedName>
</protein>
<keyword evidence="2 5" id="KW-0812">Transmembrane</keyword>
<evidence type="ECO:0000313" key="7">
    <source>
        <dbReference type="Proteomes" id="UP000252132"/>
    </source>
</evidence>
<comment type="subcellular location">
    <subcellularLocation>
        <location evidence="1">Membrane</location>
    </subcellularLocation>
</comment>
<keyword evidence="3 5" id="KW-1133">Transmembrane helix</keyword>
<dbReference type="EMBL" id="QOQF01000002">
    <property type="protein sequence ID" value="RCL78279.1"/>
    <property type="molecule type" value="Genomic_DNA"/>
</dbReference>
<accession>A0A368E2F9</accession>
<evidence type="ECO:0000256" key="2">
    <source>
        <dbReference type="ARBA" id="ARBA00022692"/>
    </source>
</evidence>
<evidence type="ECO:0000256" key="3">
    <source>
        <dbReference type="ARBA" id="ARBA00022989"/>
    </source>
</evidence>
<reference evidence="6 7" key="1">
    <citation type="journal article" date="2018" name="Microbiome">
        <title>Fine metagenomic profile of the Mediterranean stratified and mixed water columns revealed by assembly and recruitment.</title>
        <authorList>
            <person name="Haro-Moreno J.M."/>
            <person name="Lopez-Perez M."/>
            <person name="De La Torre J.R."/>
            <person name="Picazo A."/>
            <person name="Camacho A."/>
            <person name="Rodriguez-Valera F."/>
        </authorList>
    </citation>
    <scope>NUCLEOTIDE SEQUENCE [LARGE SCALE GENOMIC DNA]</scope>
    <source>
        <strain evidence="6">MED-G55</strain>
    </source>
</reference>
<dbReference type="Proteomes" id="UP000252132">
    <property type="component" value="Unassembled WGS sequence"/>
</dbReference>
<comment type="caution">
    <text evidence="6">The sequence shown here is derived from an EMBL/GenBank/DDBJ whole genome shotgun (WGS) entry which is preliminary data.</text>
</comment>
<feature type="transmembrane region" description="Helical" evidence="5">
    <location>
        <begin position="119"/>
        <end position="140"/>
    </location>
</feature>
<dbReference type="InterPro" id="IPR023352">
    <property type="entry name" value="MAPEG-like_dom_sf"/>
</dbReference>
<evidence type="ECO:0000313" key="6">
    <source>
        <dbReference type="EMBL" id="RCL78279.1"/>
    </source>
</evidence>
<name>A0A368E2F9_9PROT</name>
<dbReference type="Gene3D" id="1.20.120.550">
    <property type="entry name" value="Membrane associated eicosanoid/glutathione metabolism-like domain"/>
    <property type="match status" value="1"/>
</dbReference>
<dbReference type="AlphaFoldDB" id="A0A368E2F9"/>
<keyword evidence="4 5" id="KW-0472">Membrane</keyword>
<dbReference type="InterPro" id="IPR001129">
    <property type="entry name" value="Membr-assoc_MAPEG"/>
</dbReference>
<proteinExistence type="predicted"/>
<evidence type="ECO:0000256" key="4">
    <source>
        <dbReference type="ARBA" id="ARBA00023136"/>
    </source>
</evidence>
<dbReference type="GO" id="GO:0016020">
    <property type="term" value="C:membrane"/>
    <property type="evidence" value="ECO:0007669"/>
    <property type="project" value="UniProtKB-SubCell"/>
</dbReference>
<evidence type="ECO:0000256" key="1">
    <source>
        <dbReference type="ARBA" id="ARBA00004370"/>
    </source>
</evidence>